<protein>
    <recommendedName>
        <fullName evidence="2">DUF481 domain-containing protein</fullName>
    </recommendedName>
</protein>
<dbReference type="AlphaFoldDB" id="A0A381Q2Y2"/>
<proteinExistence type="predicted"/>
<organism evidence="1">
    <name type="scientific">marine metagenome</name>
    <dbReference type="NCBI Taxonomy" id="408172"/>
    <lineage>
        <taxon>unclassified sequences</taxon>
        <taxon>metagenomes</taxon>
        <taxon>ecological metagenomes</taxon>
    </lineage>
</organism>
<sequence length="243" mass="28224">MLPAVRRPIYFALTLFASTVLSQESVVDLPKWTQYGRGGTSQLNNWGGLGFYRIKRIKGNSFNDLRLLGMFIPDNTLAIARYKSSNKFDIFPKLYRFTVTSVRKSSASGLRIRYHYNQGFGAFLFDQSYTHLTSELALSYDMSDYLNDTRKTSYLKGGLFWDLDIARTSLAIDFEYFHQISDVVPDEETLSRYELTAEMNVWIREPWLVTAGYEEEFYIAKERRNIRSVYLAVGFKKPLAFTF</sequence>
<accession>A0A381Q2Y2</accession>
<evidence type="ECO:0000313" key="1">
    <source>
        <dbReference type="EMBL" id="SUZ73672.1"/>
    </source>
</evidence>
<reference evidence="1" key="1">
    <citation type="submission" date="2018-05" db="EMBL/GenBank/DDBJ databases">
        <authorList>
            <person name="Lanie J.A."/>
            <person name="Ng W.-L."/>
            <person name="Kazmierczak K.M."/>
            <person name="Andrzejewski T.M."/>
            <person name="Davidsen T.M."/>
            <person name="Wayne K.J."/>
            <person name="Tettelin H."/>
            <person name="Glass J.I."/>
            <person name="Rusch D."/>
            <person name="Podicherti R."/>
            <person name="Tsui H.-C.T."/>
            <person name="Winkler M.E."/>
        </authorList>
    </citation>
    <scope>NUCLEOTIDE SEQUENCE</scope>
</reference>
<evidence type="ECO:0008006" key="2">
    <source>
        <dbReference type="Google" id="ProtNLM"/>
    </source>
</evidence>
<gene>
    <name evidence="1" type="ORF">METZ01_LOCUS26526</name>
</gene>
<name>A0A381Q2Y2_9ZZZZ</name>
<dbReference type="EMBL" id="UINC01001186">
    <property type="protein sequence ID" value="SUZ73672.1"/>
    <property type="molecule type" value="Genomic_DNA"/>
</dbReference>